<feature type="compositionally biased region" description="Polar residues" evidence="1">
    <location>
        <begin position="107"/>
        <end position="124"/>
    </location>
</feature>
<feature type="region of interest" description="Disordered" evidence="1">
    <location>
        <begin position="145"/>
        <end position="169"/>
    </location>
</feature>
<dbReference type="AlphaFoldDB" id="A0A8W8JKW6"/>
<protein>
    <submittedName>
        <fullName evidence="2">Uncharacterized protein</fullName>
    </submittedName>
</protein>
<feature type="compositionally biased region" description="Basic and acidic residues" evidence="1">
    <location>
        <begin position="159"/>
        <end position="169"/>
    </location>
</feature>
<sequence>MKNSCKLFITTSRKTLFLQSPPRDFPLWRVYKDVKDCGQYTSMTEIKINMGDEYIAFSDEADFEQLLGSFDEFTAQSSSTLFKKEPPSEAAGSSLLKTLLTQNVNAKPTSKVETLPTPSLTKNNSEGKKTKHMTSELPFKSYATTTSTFSGSTSGPVYDENHPPPQPEKDRVINVEDSILTTLRQTNDQKLRALEKRLFEPNVVQVVASREFHVLQKLQRRMADDMEQSEIIMNYLADKYDLRVHKQKI</sequence>
<feature type="region of interest" description="Disordered" evidence="1">
    <location>
        <begin position="107"/>
        <end position="132"/>
    </location>
</feature>
<accession>A0A8W8JKW6</accession>
<feature type="compositionally biased region" description="Low complexity" evidence="1">
    <location>
        <begin position="145"/>
        <end position="154"/>
    </location>
</feature>
<dbReference type="Proteomes" id="UP000005408">
    <property type="component" value="Unassembled WGS sequence"/>
</dbReference>
<name>A0A8W8JKW6_MAGGI</name>
<evidence type="ECO:0000313" key="2">
    <source>
        <dbReference type="EnsemblMetazoa" id="G19880.1:cds"/>
    </source>
</evidence>
<reference evidence="2" key="1">
    <citation type="submission" date="2022-08" db="UniProtKB">
        <authorList>
            <consortium name="EnsemblMetazoa"/>
        </authorList>
    </citation>
    <scope>IDENTIFICATION</scope>
    <source>
        <strain evidence="2">05x7-T-G4-1.051#20</strain>
    </source>
</reference>
<keyword evidence="3" id="KW-1185">Reference proteome</keyword>
<evidence type="ECO:0000256" key="1">
    <source>
        <dbReference type="SAM" id="MobiDB-lite"/>
    </source>
</evidence>
<dbReference type="EnsemblMetazoa" id="G19880.1">
    <property type="protein sequence ID" value="G19880.1:cds"/>
    <property type="gene ID" value="G19880"/>
</dbReference>
<organism evidence="2 3">
    <name type="scientific">Magallana gigas</name>
    <name type="common">Pacific oyster</name>
    <name type="synonym">Crassostrea gigas</name>
    <dbReference type="NCBI Taxonomy" id="29159"/>
    <lineage>
        <taxon>Eukaryota</taxon>
        <taxon>Metazoa</taxon>
        <taxon>Spiralia</taxon>
        <taxon>Lophotrochozoa</taxon>
        <taxon>Mollusca</taxon>
        <taxon>Bivalvia</taxon>
        <taxon>Autobranchia</taxon>
        <taxon>Pteriomorphia</taxon>
        <taxon>Ostreida</taxon>
        <taxon>Ostreoidea</taxon>
        <taxon>Ostreidae</taxon>
        <taxon>Magallana</taxon>
    </lineage>
</organism>
<evidence type="ECO:0000313" key="3">
    <source>
        <dbReference type="Proteomes" id="UP000005408"/>
    </source>
</evidence>
<proteinExistence type="predicted"/>